<organism evidence="1">
    <name type="scientific">Amphimedon queenslandica</name>
    <name type="common">Sponge</name>
    <dbReference type="NCBI Taxonomy" id="400682"/>
    <lineage>
        <taxon>Eukaryota</taxon>
        <taxon>Metazoa</taxon>
        <taxon>Porifera</taxon>
        <taxon>Demospongiae</taxon>
        <taxon>Heteroscleromorpha</taxon>
        <taxon>Haplosclerida</taxon>
        <taxon>Niphatidae</taxon>
        <taxon>Amphimedon</taxon>
    </lineage>
</organism>
<dbReference type="InParanoid" id="A0A1X7URE6"/>
<sequence length="55" mass="6522">TSKQKSPLQKYSMIVFLFWLYLEKGITLKSSLSCKMYAEFCITVQWLMIRGHCQI</sequence>
<dbReference type="AlphaFoldDB" id="A0A1X7URE6"/>
<reference evidence="1" key="1">
    <citation type="submission" date="2017-05" db="UniProtKB">
        <authorList>
            <consortium name="EnsemblMetazoa"/>
        </authorList>
    </citation>
    <scope>IDENTIFICATION</scope>
</reference>
<proteinExistence type="predicted"/>
<evidence type="ECO:0000313" key="1">
    <source>
        <dbReference type="EnsemblMetazoa" id="Aqu2.1.30089_001"/>
    </source>
</evidence>
<dbReference type="EnsemblMetazoa" id="Aqu2.1.30089_001">
    <property type="protein sequence ID" value="Aqu2.1.30089_001"/>
    <property type="gene ID" value="Aqu2.1.30089"/>
</dbReference>
<name>A0A1X7URE6_AMPQE</name>
<protein>
    <submittedName>
        <fullName evidence="1">Uncharacterized protein</fullName>
    </submittedName>
</protein>
<accession>A0A1X7URE6</accession>